<feature type="region of interest" description="Disordered" evidence="6">
    <location>
        <begin position="2353"/>
        <end position="2484"/>
    </location>
</feature>
<feature type="compositionally biased region" description="Basic and acidic residues" evidence="6">
    <location>
        <begin position="2353"/>
        <end position="2378"/>
    </location>
</feature>
<keyword evidence="10" id="KW-1185">Reference proteome</keyword>
<dbReference type="PANTHER" id="PTHR23053">
    <property type="entry name" value="DLEC1 DELETED IN LUNG AND ESOPHAGEAL CANCER 1"/>
    <property type="match status" value="1"/>
</dbReference>
<dbReference type="InterPro" id="IPR027417">
    <property type="entry name" value="P-loop_NTPase"/>
</dbReference>
<feature type="compositionally biased region" description="Basic and acidic residues" evidence="6">
    <location>
        <begin position="2292"/>
        <end position="2319"/>
    </location>
</feature>
<feature type="region of interest" description="Disordered" evidence="6">
    <location>
        <begin position="3229"/>
        <end position="3265"/>
    </location>
</feature>
<feature type="region of interest" description="Disordered" evidence="6">
    <location>
        <begin position="2291"/>
        <end position="2337"/>
    </location>
</feature>
<organism evidence="9 10">
    <name type="scientific">Albula goreensis</name>
    <dbReference type="NCBI Taxonomy" id="1534307"/>
    <lineage>
        <taxon>Eukaryota</taxon>
        <taxon>Metazoa</taxon>
        <taxon>Chordata</taxon>
        <taxon>Craniata</taxon>
        <taxon>Vertebrata</taxon>
        <taxon>Euteleostomi</taxon>
        <taxon>Actinopterygii</taxon>
        <taxon>Neopterygii</taxon>
        <taxon>Teleostei</taxon>
        <taxon>Albuliformes</taxon>
        <taxon>Albulidae</taxon>
        <taxon>Albula</taxon>
    </lineage>
</organism>
<comment type="subcellular location">
    <subcellularLocation>
        <location evidence="1">Cell projection</location>
        <location evidence="1">Cilium</location>
    </subcellularLocation>
    <subcellularLocation>
        <location evidence="2">Cytoplasm</location>
    </subcellularLocation>
</comment>
<feature type="compositionally biased region" description="Basic and acidic residues" evidence="6">
    <location>
        <begin position="1949"/>
        <end position="1960"/>
    </location>
</feature>
<feature type="domain" description="HYDIN/VesB/CFA65-like Ig-like" evidence="8">
    <location>
        <begin position="459"/>
        <end position="558"/>
    </location>
</feature>
<dbReference type="InterPro" id="IPR033305">
    <property type="entry name" value="Hydin-like"/>
</dbReference>
<evidence type="ECO:0008006" key="11">
    <source>
        <dbReference type="Google" id="ProtNLM"/>
    </source>
</evidence>
<dbReference type="OrthoDB" id="442692at2759"/>
<reference evidence="9" key="1">
    <citation type="submission" date="2021-01" db="EMBL/GenBank/DDBJ databases">
        <authorList>
            <person name="Zahm M."/>
            <person name="Roques C."/>
            <person name="Cabau C."/>
            <person name="Klopp C."/>
            <person name="Donnadieu C."/>
            <person name="Jouanno E."/>
            <person name="Lampietro C."/>
            <person name="Louis A."/>
            <person name="Herpin A."/>
            <person name="Echchiki A."/>
            <person name="Berthelot C."/>
            <person name="Parey E."/>
            <person name="Roest-Crollius H."/>
            <person name="Braasch I."/>
            <person name="Postlethwait J."/>
            <person name="Bobe J."/>
            <person name="Montfort J."/>
            <person name="Bouchez O."/>
            <person name="Begum T."/>
            <person name="Mejri S."/>
            <person name="Adams A."/>
            <person name="Chen W.-J."/>
            <person name="Guiguen Y."/>
        </authorList>
    </citation>
    <scope>NUCLEOTIDE SEQUENCE</scope>
    <source>
        <tissue evidence="9">Blood</tissue>
    </source>
</reference>
<sequence>MPTSKVQAPSSSLQSMSLKMPEGFKSKVVAPRNPKLVKHEDRPIRLTPSAFAQEMSQTTEQRLANTHEMYPPRILELLDMSETTHQKSSSVDVDQAMFQPFPSEIVFQNYIPSETYEVPLVLRNNDKIPRLVKVVEEGSLYFSVISPLDVCNKVAPGMASTFIVVFTPLENKDYIHRLICVTERERFEVPIRAVGARAVLDFPDYIHFPLNPVKCPTQKTLLVRNIGNCEAKFQLSTQSPFSVEPSLGNLGVGESMQVNVDFLPKTTGDHAQDLILHYHTGEDIYISLYGAATDVNVRLDRNSVIVERTYISMANQRTVTIVNRSDVIIHYQWKSLATEEEEAQQKLRLSSDLQKEEDDEMEQFLMECEADPTLRDRLSLLSRTFQERRRQLRDEVPFFSHDHITLDPLEGDIWPNTTAEVNIIFKPREAKLYHLTVYCDITGRESRLPLRIKGEGIGPKLQFSFDLLDMGNIFVSSRHSYEVLLSNKGHIDAPFCLVPPSSAIGLCFSFTPSEGTVPPGACHAMEVTFSSGILGTFTEEFLFSVEGNPEPFPLTFRGRVMGPTFHFTVPKLDFGDVAFGFPHTLTCCLNNTSLVPLTFGLRIPGDGSGLPSVTSDDQVSDLNRRGWGAGNNLIDPPTEFIITPNSGTVRAQGLVDIKVTLCSNTVQSYSMALVVDVQGVGEEVLALPISARCVAPSVYLGTPQLEFRRCFLGHPYQQSVKLTNESDLPACYGLLSQEYEESPSVLYSSPHPRGVLQPLSSVEVPLLLQAKAVGKLQATVRIAVFGSKEPPLDLPLSCIGEGPVVHVDTMGVDFGSIPVLKDVSRTLRLCNQSPITARFLAQMVRSRSSWRVEPTEGEVPPEGEVELRLVVHLDDTLRFQDKLHLTIQDSQTHTIPVSATGKGTTIVSDRPFAPSLNLGAHFSSGPCRYHFRLTNRGRRLHQLYWMTEGFPQFRRRGNLHANGSTIRDSKRRDLLAPPDPDGPVFSLYPLRAELPPGHSVDMVLEGSSDTPKVVQERLVCHAILGQQSGKERIITADITCQFVSPVLDISSQQLSFYVEKAPGVTLVPLFQPLVLGNVSSLPLSIDLGTVEPFALCDRQDDHSYFTSKSLVLGVGERVEFWVRFDPCFRRDCVSRVAEEAVEVRYRDHPQRDMVALRGEVHFPNLSFSSTILDFGCVLNHTETQKDLTMTNCSPLSITYHWAFLVDQGQYSIRFPRESAAEEKHSSVKAEEANAQCYFSPKMDVDIKVDSNRESVAPKLYLEDEMEETEKRDPENETKEGRGSPKDPPSRSSSATLIKEVMAGSDRLELPDQEGSDPNQQAENQSPPSLEPQSLTQSCHALSQTLQSHKHRPSVGVEQVFDILPIHGVLLPGETQQVTFTFYGHADISGQVLALCQVEGGPTYEISLRGEASLVTYSLDTTEIDLGLQLFDRVVETEITLRNTGKVGFEFSALLSEEALSPEDPLPGVPVVIPRMGYVEAKAEQKLTVYYLPGVPEVFHTTFGLQVSFFVPETITLRGEGIFPRVCLDLPRKLEEERYSSVLKEARESLEREKQREESLSRPETGGVDLSVDDYVPTYDALLQMEVERLLVKENAELLEDTEEESRDTSRSSNRWRKRLSRFMLPEYMLDFGHVILGNVPTHIVKVTNTGPMCVSFRTDRRLLAAAGFSTELDRVRNLPYCETETFEVKFDPRGANLDLGPVDTIMPIQVVGGPSVQVRLQAVVTMPSLTISKEMLQFDTIQCGQCQVITVQLSNREPVPCEWSVAEEERPKKKIDKHTPLHLRRKVRQEQRAPPAVFEVLPPAGLLLPSDRVNVQVKFSPVEGKAYSQRLVLSVAQSSRRALLLVQGTGEEPQLEFSSPLLELGPTLPYSAGEEGEVLVRNPCPFPIEFYCLEYDTQYLEEERILRSMKGYDSKNVLLLPPRAPGGSLPPELLEYYKDQNAPPVQQDQESKSFSAKEEESPVEGGEGGGLVQDGKITSPLPTVLGERHTVEDRKEDKASPLKDGTPSGELSKEGEDRKGSISVGELVANPVSRALARHMGLDLSPEGQAARTRLGISIIMHGAPLSGKTATAVALAKHYGAACLSIDAVVLEAVSSGGSTVGLQARELCARAALEHAQRKAEEDTQPVSEVTGTAGQGTGFLSVEALAKHTAEGSQPSEPKAGPSSISTRNKNSMMGTKRNEGSQPTTTTQPADSATLGMPAAQIQRQLSVSGSLAGDVGLMSCLLPEELLVDILTERLQLSDCHRGVVIDGLETLYSHSLASTLQAVLKALNNRRYIYMVDLSHSFQSLKAKERAQREAEEREQKEREEREKLRLREMDEEEYDALPDGEKERIDLQHLEELRERRRREQERLEREQEERRQQEEQERLREEEELRKRSKKGKKEQPKEEASGKRSQLDRRQSAAALRSDTKLDPPPKDGTKTSFCTDAKDSKESSTEGAREPEETGRKGKAKEGHEGSPVPDEDKEKEQISEEDQLLLSRFQHYEQSQGQVRHTLQYWDRQQGRLFMAPPFETPPQDPQDPAPERQAPSGKRGRKEREKERAERERERMERERLRADAAPLSPALGPGDALEGVEREAPPEGVPHILLAVSGRDHLSGTEILGSGKLPPLEEVLDGLGQGPKGPPIPPPIIYSVVPYPESRPVISTQESATHFIFMAPPSAEEPAEDKKEAEQEIDTLSTVSLAKEDSVTPSRGRGKKGDTGRDSQRERRRTPGKRSTRGTESRSPPLSVVTPISDTEQSSHTGESQQEQNQRLTTFRWIVPANGEVSLKIWFQSSVPGRFEQTLNFELMGTRRRYQLHCRGICAFPAISKDHKTVFGQCKKALQTDVSLRKTFIIDSGVYEYGPLLCRKSRDRYKEGTYPENMEKFIIHNCSPLDSEVHFCFQHDTKAATFLLDPPTITLKPNEKQELKVWAYPTAPGLFEDSVVCCVKENPDPVLFPLSCRGVRLELELERKQLLFDKVLLGRRDTKSLHLRNPTPLPAAWRLAGLEKLGEEFSVTQDHGVIPPHSECFLQMHFRSMKAASLKRAVSLEVSDVDNILGLVQTENIQILAEAYDVALDISFPKGADGGLDFGIIKVQDEAKLSVSLKNKGKYQIAFKFELKPTDPSMPELSSIFSITPQRGSLGPNERPTTVQFLFRHSKEVSIKEQQILYCQVIEPNIAEGGETIACIPIKVSVQSLFSKYNILPSTDINFGPLVYGSRKVRTFTVENKGHFEIRYIISRMSKDQPMATQRKGAGTFKRSRSRESQSGKTSRMRRHDSLQKEVGVSAQTRFTMGVFTVYPGFGVLGPGAQQVVTVDCVADQTGKWEEFIVLDIPDRDPSDHPDGIPYQLVAEVCVPEIMYKDFATIFEEHRICKNGSFLHCEQYMQATGIYVQEENKFIFNNILVGKSAKARFRITNTGKVPCELNLAVKSVLTKVQMRSSDVFEVTPAKMSIPSHSHAFAEVTFSPQTMQTYNAVFEASLEGTPSVMQMKSKGLVFDMVGEGNLPCVCVLRPALRGAHGNPLLQFQRLLVGRGHALPLVLRNNGSLTSQVNIDLLDKMAVFTLKPAPHTVCSSLSSSVLHGDAGTEKQAEFEVQFRPTTAQSFASNIHILVVDNQYEETVVELLGEGYHDVLTFDNLGSRHRQDLDSPEEVRADLLHFGDCHVGRSYQETFTLTNHSSSEVLRFEWPPDSPQVMFSPRVGHLHASCAKEVTVTFCSEQPAALEAQPVRCKVCRVMFEQPVDQVPDWDNRLRTVKWVDGGKQGTNPGPTKKKVMEMDPEPEHSVVENSSRELELLISAVCDYAQFSCQTENIRFKDTLLYQTRAFEIHMYNEGKVKLEFSWQVLMERCGKIVSMDHEGESQAGVPHSRQGCRTAPRPGSALESLASLLLGDPSLPPFTVEPSAGTISPGGSQTFSINFSPLEVADFEGRLVCSVPNLKVEQGPTMAVSGRSVLPYCHFELEDSDYLSSGRRNPELRGPHGAPPKGTLDPNTRVIEITSVGIGTQVCRVFSVVNPTRKPYSFTWRCEDSSHSPFRCLTPKGSIQPGKKVEIPFEFLAQELDTIESFWSFLITEQSISVPFLLVGTAREPTVYLDHAHLNLGSLLVGREINETVYIVNGEDLPFQFTMRENSRYSEAFLDSLVLEPLQGTVLPRDRFPVTVSLNPTQEGTMTFNLLCDVRGKVQPLTMNVKAEGYSMNACVRCEGPEGDITELQPSRTHQLDFRRVELSDKSSSHFLVSNPGKYSLDVQYELWGPPELQRHLVVGQERDTVAVGQESHCTVTFSPLKKCVLKETGLFIKVNNGPVFTCSFSGSAVSPGVEFSFLKHNFGMKFIYQAGMVPSSQTLLISNKGERGVSLECLFSNTAFLEVGFQPNVLPPGGVVEVPLTFYPREATRYQERVIFQINDCTEQAVEIQGQGIEMKIAVEDPRHKVVNLGFIQIGQKTKRSIPIVNNSPVPLTFTLNSSPSLEALLESKMLSIRPVGEVTLRGSGGRCSVEIQFCPRQRMAPFREELQLECMGTVRPLLVLKGCCQGVEVTLDQDYVPFGAVAQRCKTTRRIVMSNTGDIGARFKWDVKKFAPHFSIRPTEGYICPGMEVPFDVTFAPTELSQDLRYDNLPCTIEGGTPLKLTLAASCVTSPVTKEVVTFACAVRSQHTQALALSNRSGQRWALRPSQAYEITYRPLVMTTDGKKHQGSVFFAFPDGTGMLYTLLGTAEPPKAAGTINHEIPCKTPYTEVVPVQNWLNKAQRFRVIVDMIKPERPDSTVTLKGLDYLDVPALAKRNYKLSFFSYKEGLFSAKVTFCNEATQEYLFYYVNFKATAAGVIRTVEMATAVRQTATASVTVDNPLPGTVSFTTECRNADLSLPQQLSVPGLSTGTLMFEYQPLREGDSTGRLTLHSGELGYFHYDLLLRATPAPREKPLYFRAPLGSGHTVSAKFTNYSRVKAEYTCKTDSPEFTMERTVTAAAGFQGGTEVSVEVYYEPCQLGESRALLTLSSSSGGEYQFPLYGSCAPPKPQGPFSIRAGSNVSIPFKNVFPQIMAFSFLVDNPVFTVKGADTIRPKKTQNIVVSFEGPPPGSPGPCSGKLTITSPRTEGHGQSISWVYYLKGFCP</sequence>
<feature type="compositionally biased region" description="Polar residues" evidence="6">
    <location>
        <begin position="2184"/>
        <end position="2195"/>
    </location>
</feature>
<dbReference type="GO" id="GO:0005930">
    <property type="term" value="C:axoneme"/>
    <property type="evidence" value="ECO:0007669"/>
    <property type="project" value="TreeGrafter"/>
</dbReference>
<evidence type="ECO:0000313" key="9">
    <source>
        <dbReference type="EMBL" id="KAI1889973.1"/>
    </source>
</evidence>
<dbReference type="GO" id="GO:1904158">
    <property type="term" value="P:axonemal central apparatus assembly"/>
    <property type="evidence" value="ECO:0007669"/>
    <property type="project" value="TreeGrafter"/>
</dbReference>
<evidence type="ECO:0000256" key="1">
    <source>
        <dbReference type="ARBA" id="ARBA00004138"/>
    </source>
</evidence>
<keyword evidence="3" id="KW-0963">Cytoplasm</keyword>
<accession>A0A8T3CXC5</accession>
<feature type="domain" description="HYDIN/VesB/CFA65-like Ig-like" evidence="8">
    <location>
        <begin position="4520"/>
        <end position="4597"/>
    </location>
</feature>
<gene>
    <name evidence="9" type="ORF">AGOR_G00168420</name>
</gene>
<comment type="caution">
    <text evidence="9">The sequence shown here is derived from an EMBL/GenBank/DDBJ whole genome shotgun (WGS) entry which is preliminary data.</text>
</comment>
<feature type="compositionally biased region" description="Basic and acidic residues" evidence="6">
    <location>
        <begin position="1545"/>
        <end position="1560"/>
    </location>
</feature>
<dbReference type="InterPro" id="IPR013783">
    <property type="entry name" value="Ig-like_fold"/>
</dbReference>
<feature type="region of interest" description="Disordered" evidence="6">
    <location>
        <begin position="1545"/>
        <end position="1567"/>
    </location>
</feature>
<feature type="region of interest" description="Disordered" evidence="6">
    <location>
        <begin position="1943"/>
        <end position="2024"/>
    </location>
</feature>
<feature type="region of interest" description="Disordered" evidence="6">
    <location>
        <begin position="2150"/>
        <end position="2196"/>
    </location>
</feature>
<feature type="compositionally biased region" description="Polar residues" evidence="6">
    <location>
        <begin position="2735"/>
        <end position="2754"/>
    </location>
</feature>
<feature type="compositionally biased region" description="Basic and acidic residues" evidence="6">
    <location>
        <begin position="2011"/>
        <end position="2020"/>
    </location>
</feature>
<feature type="region of interest" description="Disordered" evidence="6">
    <location>
        <begin position="2505"/>
        <end position="2569"/>
    </location>
</feature>
<feature type="compositionally biased region" description="Basic and acidic residues" evidence="6">
    <location>
        <begin position="2430"/>
        <end position="2473"/>
    </location>
</feature>
<feature type="region of interest" description="Disordered" evidence="6">
    <location>
        <begin position="2663"/>
        <end position="2754"/>
    </location>
</feature>
<dbReference type="GO" id="GO:0003341">
    <property type="term" value="P:cilium movement"/>
    <property type="evidence" value="ECO:0007669"/>
    <property type="project" value="TreeGrafter"/>
</dbReference>
<feature type="compositionally biased region" description="Basic and acidic residues" evidence="6">
    <location>
        <begin position="2538"/>
        <end position="2559"/>
    </location>
</feature>
<evidence type="ECO:0000259" key="7">
    <source>
        <dbReference type="Pfam" id="PF17213"/>
    </source>
</evidence>
<feature type="compositionally biased region" description="Basic and acidic residues" evidence="6">
    <location>
        <begin position="2700"/>
        <end position="2710"/>
    </location>
</feature>
<dbReference type="Pfam" id="PF17213">
    <property type="entry name" value="Hydin_ADK"/>
    <property type="match status" value="1"/>
</dbReference>
<evidence type="ECO:0000256" key="5">
    <source>
        <dbReference type="ARBA" id="ARBA00023273"/>
    </source>
</evidence>
<dbReference type="Gene3D" id="3.40.50.300">
    <property type="entry name" value="P-loop containing nucleotide triphosphate hydrolases"/>
    <property type="match status" value="1"/>
</dbReference>
<evidence type="ECO:0000256" key="6">
    <source>
        <dbReference type="SAM" id="MobiDB-lite"/>
    </source>
</evidence>
<feature type="compositionally biased region" description="Basic and acidic residues" evidence="6">
    <location>
        <begin position="1268"/>
        <end position="1288"/>
    </location>
</feature>
<dbReference type="Gene3D" id="2.60.40.10">
    <property type="entry name" value="Immunoglobulins"/>
    <property type="match status" value="23"/>
</dbReference>
<evidence type="ECO:0000259" key="8">
    <source>
        <dbReference type="Pfam" id="PF22544"/>
    </source>
</evidence>
<feature type="region of interest" description="Disordered" evidence="6">
    <location>
        <begin position="1255"/>
        <end position="1294"/>
    </location>
</feature>
<feature type="compositionally biased region" description="Polar residues" evidence="6">
    <location>
        <begin position="1315"/>
        <end position="1337"/>
    </location>
</feature>
<evidence type="ECO:0000256" key="2">
    <source>
        <dbReference type="ARBA" id="ARBA00004496"/>
    </source>
</evidence>
<keyword evidence="4" id="KW-0969">Cilium</keyword>
<dbReference type="SUPFAM" id="SSF52540">
    <property type="entry name" value="P-loop containing nucleoside triphosphate hydrolases"/>
    <property type="match status" value="1"/>
</dbReference>
<dbReference type="PANTHER" id="PTHR23053:SF0">
    <property type="entry name" value="HYDROCEPHALUS-INDUCING PROTEIN HOMOLOG"/>
    <property type="match status" value="1"/>
</dbReference>
<feature type="domain" description="Hydin adenylate kinase-like" evidence="7">
    <location>
        <begin position="2059"/>
        <end position="2254"/>
    </location>
</feature>
<feature type="region of interest" description="Disordered" evidence="6">
    <location>
        <begin position="1308"/>
        <end position="1337"/>
    </location>
</feature>
<feature type="compositionally biased region" description="Basic and acidic residues" evidence="6">
    <location>
        <begin position="1986"/>
        <end position="2001"/>
    </location>
</feature>
<feature type="region of interest" description="Disordered" evidence="6">
    <location>
        <begin position="3952"/>
        <end position="3974"/>
    </location>
</feature>
<dbReference type="Pfam" id="PF22544">
    <property type="entry name" value="HYDIN_VesB_CFA65-like_Ig"/>
    <property type="match status" value="3"/>
</dbReference>
<feature type="domain" description="HYDIN/VesB/CFA65-like Ig-like" evidence="8">
    <location>
        <begin position="198"/>
        <end position="291"/>
    </location>
</feature>
<protein>
    <recommendedName>
        <fullName evidence="11">Hydrocephalus-inducing protein homolog</fullName>
    </recommendedName>
</protein>
<feature type="compositionally biased region" description="Basic and acidic residues" evidence="6">
    <location>
        <begin position="2386"/>
        <end position="2404"/>
    </location>
</feature>
<dbReference type="InterPro" id="IPR053879">
    <property type="entry name" value="HYDIN_VesB_CFA65-like_Ig"/>
</dbReference>
<keyword evidence="5" id="KW-0966">Cell projection</keyword>
<feature type="compositionally biased region" description="Acidic residues" evidence="6">
    <location>
        <begin position="2320"/>
        <end position="2329"/>
    </location>
</feature>
<feature type="compositionally biased region" description="Basic residues" evidence="6">
    <location>
        <begin position="2711"/>
        <end position="2721"/>
    </location>
</feature>
<feature type="compositionally biased region" description="Polar residues" evidence="6">
    <location>
        <begin position="2166"/>
        <end position="2177"/>
    </location>
</feature>
<dbReference type="EMBL" id="JAERUA010000015">
    <property type="protein sequence ID" value="KAI1889973.1"/>
    <property type="molecule type" value="Genomic_DNA"/>
</dbReference>
<evidence type="ECO:0000256" key="3">
    <source>
        <dbReference type="ARBA" id="ARBA00022490"/>
    </source>
</evidence>
<evidence type="ECO:0000313" key="10">
    <source>
        <dbReference type="Proteomes" id="UP000829720"/>
    </source>
</evidence>
<proteinExistence type="predicted"/>
<dbReference type="Proteomes" id="UP000829720">
    <property type="component" value="Unassembled WGS sequence"/>
</dbReference>
<feature type="compositionally biased region" description="Pro residues" evidence="6">
    <location>
        <begin position="2514"/>
        <end position="2524"/>
    </location>
</feature>
<dbReference type="InterPro" id="IPR033768">
    <property type="entry name" value="Hydin_ADK"/>
</dbReference>
<evidence type="ECO:0000256" key="4">
    <source>
        <dbReference type="ARBA" id="ARBA00023069"/>
    </source>
</evidence>
<feature type="compositionally biased region" description="Basic and acidic residues" evidence="6">
    <location>
        <begin position="2411"/>
        <end position="2423"/>
    </location>
</feature>
<name>A0A8T3CXC5_9TELE</name>